<dbReference type="Pfam" id="PF12699">
    <property type="entry name" value="phiKZ_IP"/>
    <property type="match status" value="1"/>
</dbReference>
<evidence type="ECO:0000256" key="1">
    <source>
        <dbReference type="SAM" id="Coils"/>
    </source>
</evidence>
<gene>
    <name evidence="2" type="ORF">PHABIO_138</name>
</gene>
<evidence type="ECO:0000313" key="2">
    <source>
        <dbReference type="EMBL" id="ARV76769.1"/>
    </source>
</evidence>
<dbReference type="InterPro" id="IPR024413">
    <property type="entry name" value="Phage_phiKZ_Orf92_int-head"/>
</dbReference>
<accession>A0A1Y0SZ31</accession>
<feature type="coiled-coil region" evidence="1">
    <location>
        <begin position="321"/>
        <end position="355"/>
    </location>
</feature>
<evidence type="ECO:0000313" key="3">
    <source>
        <dbReference type="Proteomes" id="UP000225448"/>
    </source>
</evidence>
<keyword evidence="1" id="KW-0175">Coiled coil</keyword>
<organism evidence="2 3">
    <name type="scientific">Pseudomonas phage Phabio</name>
    <dbReference type="NCBI Taxonomy" id="2006668"/>
    <lineage>
        <taxon>Viruses</taxon>
        <taxon>Duplodnaviria</taxon>
        <taxon>Heunggongvirae</taxon>
        <taxon>Uroviricota</taxon>
        <taxon>Caudoviricetes</taxon>
        <taxon>Chimalliviridae</taxon>
        <taxon>Phabiovirus</taxon>
        <taxon>Phabiovirus phabio</taxon>
    </lineage>
</organism>
<protein>
    <submittedName>
        <fullName evidence="2">Virion structural protein</fullName>
    </submittedName>
</protein>
<proteinExistence type="predicted"/>
<keyword evidence="3" id="KW-1185">Reference proteome</keyword>
<sequence length="428" mass="49362">MVSENNQLPPENIDGVTPVDFPVITEKTLEDMDLHETRLEALGLEMDKLSQLATFLETNPSTEMLSYALEKYDLDGVVSNEDINKSAQQVWDRTKLNLRRYQSDLFSYAKIIQSGSERAVERLEMLLEMSGKLQNKPYKETVVVNKNRKYGIDGKFEPTDIRPLMDQTQNLFDFYDKVLINYMRDVDKVILKVEVDHTWTDDTIMKFEKFDAKKWMSNFTEVEEDERFRVSSNLVRSVIAQGNKALYYSGPTDAKTETIKDWAFMVNTIRRLKLKYYSVPGMKPTNEEENTVTVGNPMSIKQRITYLLGVAKRISNRQGYDKKISAELRKLETDCERLRNRVRGLRQQISKKVGEEEKDEGRPVVSDIVKDLVLIMNSLTRLVTDYNNGLAAQLRLVGALGYVADLELKAYEAPMKKPTQEIVEKTET</sequence>
<reference evidence="2 3" key="1">
    <citation type="submission" date="2017-05" db="EMBL/GenBank/DDBJ databases">
        <authorList>
            <person name="Song R."/>
            <person name="Chenine A.L."/>
            <person name="Ruprecht R.M."/>
        </authorList>
    </citation>
    <scope>NUCLEOTIDE SEQUENCE [LARGE SCALE GENOMIC DNA]</scope>
</reference>
<name>A0A1Y0SZ31_9CAUD</name>
<dbReference type="Proteomes" id="UP000225448">
    <property type="component" value="Segment"/>
</dbReference>
<dbReference type="EMBL" id="MF042360">
    <property type="protein sequence ID" value="ARV76769.1"/>
    <property type="molecule type" value="Genomic_DNA"/>
</dbReference>